<protein>
    <submittedName>
        <fullName evidence="1">Uncharacterized protein</fullName>
    </submittedName>
</protein>
<keyword evidence="2" id="KW-1185">Reference proteome</keyword>
<dbReference type="EMBL" id="GG697241">
    <property type="protein sequence ID" value="EET89641.1"/>
    <property type="molecule type" value="Genomic_DNA"/>
</dbReference>
<dbReference type="Proteomes" id="UP000332487">
    <property type="component" value="Unassembled WGS sequence"/>
</dbReference>
<gene>
    <name evidence="1" type="ORF">UNLARM2_0759</name>
</gene>
<accession>C7DI67</accession>
<reference evidence="1 2" key="1">
    <citation type="journal article" date="2009" name="Genome Biol.">
        <title>Community-wide analysis of microbial genome sequence signatures.</title>
        <authorList>
            <person name="Dick G.J."/>
            <person name="Andersson A.F."/>
            <person name="Baker B.J."/>
            <person name="Simmons S.L."/>
            <person name="Thomas B.C."/>
            <person name="Yelton A.P."/>
            <person name="Banfield J.F."/>
        </authorList>
    </citation>
    <scope>NUCLEOTIDE SEQUENCE [LARGE SCALE GENOMIC DNA]</scope>
    <source>
        <strain evidence="1">ARMAN-2</strain>
    </source>
</reference>
<evidence type="ECO:0000313" key="1">
    <source>
        <dbReference type="EMBL" id="EET89641.1"/>
    </source>
</evidence>
<dbReference type="AlphaFoldDB" id="C7DI67"/>
<name>C7DI67_MICA2</name>
<evidence type="ECO:0000313" key="2">
    <source>
        <dbReference type="Proteomes" id="UP000332487"/>
    </source>
</evidence>
<organism evidence="1 2">
    <name type="scientific">Candidatus Micrarchaeum acidiphilum ARMAN-2</name>
    <dbReference type="NCBI Taxonomy" id="425595"/>
    <lineage>
        <taxon>Archaea</taxon>
        <taxon>Candidatus Micrarchaeota</taxon>
        <taxon>Candidatus Micrarchaeia</taxon>
        <taxon>Candidatus Micrarchaeales</taxon>
        <taxon>Candidatus Micrarchaeaceae</taxon>
        <taxon>Candidatus Micrarchaeum</taxon>
    </lineage>
</organism>
<proteinExistence type="predicted"/>
<reference evidence="1 2" key="2">
    <citation type="journal article" date="2010" name="Proc. Natl. Acad. Sci. U.S.A.">
        <title>Enigmatic, ultrasmall, uncultivated Archaea.</title>
        <authorList>
            <person name="Baker B.J."/>
            <person name="Comolli L.R."/>
            <person name="Dick G.J."/>
            <person name="Hauser L.J."/>
            <person name="Hyatt D."/>
            <person name="Dill B.D."/>
            <person name="Land M.L."/>
            <person name="Verberkmoes N.C."/>
            <person name="Hettich R.L."/>
            <person name="Banfield J.F."/>
        </authorList>
    </citation>
    <scope>NUCLEOTIDE SEQUENCE [LARGE SCALE GENOMIC DNA]</scope>
    <source>
        <strain evidence="1">ARMAN-2</strain>
    </source>
</reference>
<sequence length="191" mass="21693">MQEEKDVVPQWITAHDLLIRLKDELIGKAIALLHKEESEGRIKISGTLMSTPDKNSENENDMFILNNITAKIDEMHVQYESYLSSNSEKDPALIKRIEDLKKFLMAMDSINILVEYSKAMDPWIDEAALEIKSESAAQIIADTASRNPDRVEILNYICKNSYFRNEVLSKAELEIVESAARIILAHSNKIG</sequence>